<keyword evidence="3" id="KW-0687">Ribonucleoprotein</keyword>
<evidence type="ECO:0000313" key="4">
    <source>
        <dbReference type="EMBL" id="SVD47583.1"/>
    </source>
</evidence>
<evidence type="ECO:0008006" key="5">
    <source>
        <dbReference type="Google" id="ProtNLM"/>
    </source>
</evidence>
<feature type="non-terminal residue" evidence="4">
    <location>
        <position position="1"/>
    </location>
</feature>
<organism evidence="4">
    <name type="scientific">marine metagenome</name>
    <dbReference type="NCBI Taxonomy" id="408172"/>
    <lineage>
        <taxon>unclassified sequences</taxon>
        <taxon>metagenomes</taxon>
        <taxon>ecological metagenomes</taxon>
    </lineage>
</organism>
<dbReference type="EMBL" id="UINC01153071">
    <property type="protein sequence ID" value="SVD47583.1"/>
    <property type="molecule type" value="Genomic_DNA"/>
</dbReference>
<gene>
    <name evidence="4" type="ORF">METZ01_LOCUS400437</name>
</gene>
<name>A0A382VM68_9ZZZZ</name>
<dbReference type="GO" id="GO:0022627">
    <property type="term" value="C:cytosolic small ribosomal subunit"/>
    <property type="evidence" value="ECO:0007669"/>
    <property type="project" value="TreeGrafter"/>
</dbReference>
<dbReference type="HAMAP" id="MF_00270">
    <property type="entry name" value="Ribosomal_bS18"/>
    <property type="match status" value="1"/>
</dbReference>
<dbReference type="PANTHER" id="PTHR13479:SF40">
    <property type="entry name" value="SMALL RIBOSOMAL SUBUNIT PROTEIN BS18M"/>
    <property type="match status" value="1"/>
</dbReference>
<dbReference type="InterPro" id="IPR036870">
    <property type="entry name" value="Ribosomal_bS18_sf"/>
</dbReference>
<dbReference type="PRINTS" id="PR00974">
    <property type="entry name" value="RIBOSOMALS18"/>
</dbReference>
<dbReference type="NCBIfam" id="TIGR00165">
    <property type="entry name" value="S18"/>
    <property type="match status" value="1"/>
</dbReference>
<dbReference type="Gene3D" id="4.10.640.10">
    <property type="entry name" value="Ribosomal protein S18"/>
    <property type="match status" value="1"/>
</dbReference>
<sequence>VRGRVKVCRFCEDKAIKLSYKDDRLLRRFVTERGKVIPRRMTGTCAKHQRELTTAIKRARNIAVLPYAAETSK</sequence>
<dbReference type="GO" id="GO:0070181">
    <property type="term" value="F:small ribosomal subunit rRNA binding"/>
    <property type="evidence" value="ECO:0007669"/>
    <property type="project" value="TreeGrafter"/>
</dbReference>
<keyword evidence="2" id="KW-0689">Ribosomal protein</keyword>
<dbReference type="SUPFAM" id="SSF46911">
    <property type="entry name" value="Ribosomal protein S18"/>
    <property type="match status" value="1"/>
</dbReference>
<evidence type="ECO:0000256" key="2">
    <source>
        <dbReference type="ARBA" id="ARBA00022980"/>
    </source>
</evidence>
<dbReference type="AlphaFoldDB" id="A0A382VM68"/>
<dbReference type="GO" id="GO:0006412">
    <property type="term" value="P:translation"/>
    <property type="evidence" value="ECO:0007669"/>
    <property type="project" value="InterPro"/>
</dbReference>
<dbReference type="Pfam" id="PF01084">
    <property type="entry name" value="Ribosomal_S18"/>
    <property type="match status" value="1"/>
</dbReference>
<proteinExistence type="inferred from homology"/>
<accession>A0A382VM68</accession>
<protein>
    <recommendedName>
        <fullName evidence="5">30S ribosomal protein S18</fullName>
    </recommendedName>
</protein>
<reference evidence="4" key="1">
    <citation type="submission" date="2018-05" db="EMBL/GenBank/DDBJ databases">
        <authorList>
            <person name="Lanie J.A."/>
            <person name="Ng W.-L."/>
            <person name="Kazmierczak K.M."/>
            <person name="Andrzejewski T.M."/>
            <person name="Davidsen T.M."/>
            <person name="Wayne K.J."/>
            <person name="Tettelin H."/>
            <person name="Glass J.I."/>
            <person name="Rusch D."/>
            <person name="Podicherti R."/>
            <person name="Tsui H.-C.T."/>
            <person name="Winkler M.E."/>
        </authorList>
    </citation>
    <scope>NUCLEOTIDE SEQUENCE</scope>
</reference>
<evidence type="ECO:0000256" key="3">
    <source>
        <dbReference type="ARBA" id="ARBA00023274"/>
    </source>
</evidence>
<evidence type="ECO:0000256" key="1">
    <source>
        <dbReference type="ARBA" id="ARBA00005589"/>
    </source>
</evidence>
<comment type="similarity">
    <text evidence="1">Belongs to the bacterial ribosomal protein bS18 family.</text>
</comment>
<dbReference type="PANTHER" id="PTHR13479">
    <property type="entry name" value="30S RIBOSOMAL PROTEIN S18"/>
    <property type="match status" value="1"/>
</dbReference>
<dbReference type="InterPro" id="IPR001648">
    <property type="entry name" value="Ribosomal_bS18"/>
</dbReference>
<dbReference type="GO" id="GO:0003735">
    <property type="term" value="F:structural constituent of ribosome"/>
    <property type="evidence" value="ECO:0007669"/>
    <property type="project" value="InterPro"/>
</dbReference>